<dbReference type="InterPro" id="IPR029787">
    <property type="entry name" value="Nucleotide_cyclase"/>
</dbReference>
<feature type="region of interest" description="Disordered" evidence="8">
    <location>
        <begin position="326"/>
        <end position="385"/>
    </location>
</feature>
<dbReference type="InterPro" id="IPR018297">
    <property type="entry name" value="A/G_cyclase_CS"/>
</dbReference>
<feature type="compositionally biased region" description="Gly residues" evidence="8">
    <location>
        <begin position="794"/>
        <end position="808"/>
    </location>
</feature>
<evidence type="ECO:0000256" key="2">
    <source>
        <dbReference type="ARBA" id="ARBA00022692"/>
    </source>
</evidence>
<reference evidence="11" key="1">
    <citation type="journal article" date="2016" name="Nat. Commun.">
        <title>The Gonium pectorale genome demonstrates co-option of cell cycle regulation during the evolution of multicellularity.</title>
        <authorList>
            <person name="Hanschen E.R."/>
            <person name="Marriage T.N."/>
            <person name="Ferris P.J."/>
            <person name="Hamaji T."/>
            <person name="Toyoda A."/>
            <person name="Fujiyama A."/>
            <person name="Neme R."/>
            <person name="Noguchi H."/>
            <person name="Minakuchi Y."/>
            <person name="Suzuki M."/>
            <person name="Kawai-Toyooka H."/>
            <person name="Smith D.R."/>
            <person name="Sparks H."/>
            <person name="Anderson J."/>
            <person name="Bakaric R."/>
            <person name="Luria V."/>
            <person name="Karger A."/>
            <person name="Kirschner M.W."/>
            <person name="Durand P.M."/>
            <person name="Michod R.E."/>
            <person name="Nozaki H."/>
            <person name="Olson B.J."/>
        </authorList>
    </citation>
    <scope>NUCLEOTIDE SEQUENCE [LARGE SCALE GENOMIC DNA]</scope>
    <source>
        <strain evidence="11">NIES-2863</strain>
    </source>
</reference>
<dbReference type="CDD" id="cd07302">
    <property type="entry name" value="CHD"/>
    <property type="match status" value="1"/>
</dbReference>
<feature type="region of interest" description="Disordered" evidence="8">
    <location>
        <begin position="188"/>
        <end position="216"/>
    </location>
</feature>
<gene>
    <name evidence="10" type="ORF">GPECTOR_80g147</name>
</gene>
<keyword evidence="6 7" id="KW-0456">Lyase</keyword>
<keyword evidence="11" id="KW-1185">Reference proteome</keyword>
<sequence length="1962" mass="194480">MGVQTQQQAQSMISCKEAKLDSLLLSTASASGPDPHAHALAPGHRAAAAGASVAGGYGLGPYEDDDGGGYGTFLLLEARGSSVGLPGPSPVLRLSTSSGATSLRCVLANAAALRALGLADEEAVLGFLASRFNADRGLVWLFQDTVNRLLSGQLSPAHHFIPGDFGADRYFLSMKISPFALRLRDADGSTDGISRQGSRKALGSIQPGGESEGSEGVGSVLPALLLELDVPYEGRDLAARLQRDYLIMSNIPSPVTIFDMAGHVLHQNRASVAYLGYRVGQGLRAREEARLGRISGQGAPLGSGEPPTLATLFSLHPEKLAELSAAVAQGKSHPVPGAPPSSDSPPDGKPHRGGLSGGRSASGESGNGGGSSSSGGGGGGGGEENALAVAPRRASANSLLGWSSFRRERLPDVGEEEGEGEESTAVVAAGSARGSGSILDAGIARTGSLVSSRTPPAASSASFSIGTGSQKPLASMFDWMPEGSLVLPLPGPAEPFIPAGLLTAGGSTGAGSGVRGLRTVLGRRSQQRAASAGVAGQGLAGSGSLLQRLRGASPLGTGAGGAAATLLGSGSLGAPGAGGLQRWDSVSTGAALRRRSEDGDELSGSVAAAVAAGGASLVGMGSSVDLAPVDLAADGGRTRRGSLLLATSTSTEAFTIELYTRSVGGGSISRHAAADSPALMGTEMGLNTMNTMTATATATASDAPTHSTCASASAPGHSPGAARSPGSGVGRADPRVAAPASSGRSLETQDEEAEEVESLSEGTAEAVMAAEMVAVAIADVAAEAEGQRERAAAAGGGSGASGSSGPGAAGEDDRPHTSTPPGSLPSFASGRSGVSSLTEEPDAEEARAAAQASGAASALSSPSASRPPSLPRSGVRGVGNRSNRPVQRSGGTNVLSGGGLAIAEGEPSTESAATLGSITLQLRVLDPQLGGEWNTGAPVLSSVREGGAATRGPNRQRSRTELTAVEEAWQEEFPGLLRQPQLHSRVGARELSREPSLLLAVSVEAAQRAPGPEPGAMALVGAGAADAAAEEGSGRAAQHADGGAGGPSSEPPTGTGMRPLAPELCVSSRPQLSWSPGRGAVEAELHAAEQAAGPGGRGAAGRVSGSDAVSGDVAGAPCGDTGQVQSSDSRSGGPSSHMPPQLSDMPSVPPVENLVHPRSQSTPPAAGSRRAARVRHGPSESSDATEQLARGDLMVVGSLWGGSGGTGDSSQPHGSAEETGVGSSAVNAAAAWWAGGGGSSEVQAVQDSVAGLVAGLDGTAGPDPPSATPTAATAAAFLAPSPSATMQAPQQRPPGSTRFWHPGSLQRGLQPGRSSLERFGSGDRLDSGGVGGYPASAALPLQHRPGGRSQSVSMIGGFAPGAGMGTGLSLAAAPDPRARLRQLLRTLLPADGSPGAGGNVGGGLVGGRANSRGAGGRTISTAGGARVSSYGSARLPRPAIGHDVGGATGSAAALLSPSDASGTFPRLGSGASAHAARRRVSSTTLLSSGLMAWGPSLADIPPLPTAASGAAPAPAATRGHADGSVHAMTRDVAAIGDNNITSGCLLSSTGIDADSGVGHAAASRQRSITTWARAVSSVGPRPSSARVASELVPTGAASSGRGGMTSAAPALPAGVAAGGVDGGSAAASALPSYAGGAGGGDGSSAFVPSGGVRWHEVAVKPVVDPMSGERVLLLVQTDVSKQVAAEEVLASVLEAEHRLLADVFPQHVVAAMTAAHNANAEAARRGFKLLGHIQDPAALATSHECVTILFADIKGFTCMCKEVPPAAVMTFLNDLYTRLDSLTDVYGVYKVETIGDCYMVAGGLVARGADGIGTVVRGGESDPLAAQRVVSFARAMLAEAAAVRLPNTGEPVQMRIGIHSGPATSGVVGAKMPRFCLFGDTVNTASRMESTGAPGCIHISAATRALLPVAEDELGWAPSGGVEVKGKGTMDTFLWAPHSEAAARQRAAQRRTATILGTLSGG</sequence>
<dbReference type="GO" id="GO:0000166">
    <property type="term" value="F:nucleotide binding"/>
    <property type="evidence" value="ECO:0007669"/>
    <property type="project" value="UniProtKB-KW"/>
</dbReference>
<dbReference type="GO" id="GO:0001653">
    <property type="term" value="F:peptide receptor activity"/>
    <property type="evidence" value="ECO:0007669"/>
    <property type="project" value="TreeGrafter"/>
</dbReference>
<evidence type="ECO:0000256" key="8">
    <source>
        <dbReference type="SAM" id="MobiDB-lite"/>
    </source>
</evidence>
<feature type="domain" description="Guanylate cyclase" evidence="9">
    <location>
        <begin position="1747"/>
        <end position="1889"/>
    </location>
</feature>
<dbReference type="PANTHER" id="PTHR11920">
    <property type="entry name" value="GUANYLYL CYCLASE"/>
    <property type="match status" value="1"/>
</dbReference>
<evidence type="ECO:0000256" key="1">
    <source>
        <dbReference type="ARBA" id="ARBA00004370"/>
    </source>
</evidence>
<dbReference type="EMBL" id="LSYV01000081">
    <property type="protein sequence ID" value="KXZ43787.1"/>
    <property type="molecule type" value="Genomic_DNA"/>
</dbReference>
<dbReference type="FunFam" id="3.30.70.1230:FF:000057">
    <property type="entry name" value="Guanylate cyclase"/>
    <property type="match status" value="1"/>
</dbReference>
<keyword evidence="5" id="KW-0472">Membrane</keyword>
<comment type="subcellular location">
    <subcellularLocation>
        <location evidence="1">Membrane</location>
    </subcellularLocation>
</comment>
<keyword evidence="4" id="KW-1133">Transmembrane helix</keyword>
<feature type="compositionally biased region" description="Low complexity" evidence="8">
    <location>
        <begin position="1100"/>
        <end position="1116"/>
    </location>
</feature>
<dbReference type="InterPro" id="IPR001054">
    <property type="entry name" value="A/G_cyclase"/>
</dbReference>
<evidence type="ECO:0000256" key="7">
    <source>
        <dbReference type="RuleBase" id="RU000405"/>
    </source>
</evidence>
<feature type="compositionally biased region" description="Gly residues" evidence="8">
    <location>
        <begin position="365"/>
        <end position="383"/>
    </location>
</feature>
<feature type="compositionally biased region" description="Low complexity" evidence="8">
    <location>
        <begin position="1126"/>
        <end position="1136"/>
    </location>
</feature>
<feature type="region of interest" description="Disordered" evidence="8">
    <location>
        <begin position="788"/>
        <end position="908"/>
    </location>
</feature>
<dbReference type="GO" id="GO:0005886">
    <property type="term" value="C:plasma membrane"/>
    <property type="evidence" value="ECO:0007669"/>
    <property type="project" value="TreeGrafter"/>
</dbReference>
<accession>A0A150G1R0</accession>
<dbReference type="InterPro" id="IPR050401">
    <property type="entry name" value="Cyclic_nucleotide_synthase"/>
</dbReference>
<evidence type="ECO:0000256" key="6">
    <source>
        <dbReference type="ARBA" id="ARBA00023239"/>
    </source>
</evidence>
<feature type="region of interest" description="Disordered" evidence="8">
    <location>
        <begin position="1029"/>
        <end position="1061"/>
    </location>
</feature>
<dbReference type="SMART" id="SM00044">
    <property type="entry name" value="CYCc"/>
    <property type="match status" value="1"/>
</dbReference>
<feature type="region of interest" description="Disordered" evidence="8">
    <location>
        <begin position="1579"/>
        <end position="1605"/>
    </location>
</feature>
<dbReference type="GO" id="GO:0007168">
    <property type="term" value="P:receptor guanylyl cyclase signaling pathway"/>
    <property type="evidence" value="ECO:0007669"/>
    <property type="project" value="TreeGrafter"/>
</dbReference>
<feature type="compositionally biased region" description="Low complexity" evidence="8">
    <location>
        <begin position="710"/>
        <end position="726"/>
    </location>
</feature>
<evidence type="ECO:0000259" key="9">
    <source>
        <dbReference type="PROSITE" id="PS50125"/>
    </source>
</evidence>
<dbReference type="PROSITE" id="PS50125">
    <property type="entry name" value="GUANYLATE_CYCLASE_2"/>
    <property type="match status" value="1"/>
</dbReference>
<feature type="compositionally biased region" description="Low complexity" evidence="8">
    <location>
        <begin position="1047"/>
        <end position="1056"/>
    </location>
</feature>
<dbReference type="SUPFAM" id="SSF55073">
    <property type="entry name" value="Nucleotide cyclase"/>
    <property type="match status" value="1"/>
</dbReference>
<evidence type="ECO:0000256" key="5">
    <source>
        <dbReference type="ARBA" id="ARBA00023136"/>
    </source>
</evidence>
<protein>
    <recommendedName>
        <fullName evidence="9">Guanylate cyclase domain-containing protein</fullName>
    </recommendedName>
</protein>
<organism evidence="10 11">
    <name type="scientific">Gonium pectorale</name>
    <name type="common">Green alga</name>
    <dbReference type="NCBI Taxonomy" id="33097"/>
    <lineage>
        <taxon>Eukaryota</taxon>
        <taxon>Viridiplantae</taxon>
        <taxon>Chlorophyta</taxon>
        <taxon>core chlorophytes</taxon>
        <taxon>Chlorophyceae</taxon>
        <taxon>CS clade</taxon>
        <taxon>Chlamydomonadales</taxon>
        <taxon>Volvocaceae</taxon>
        <taxon>Gonium</taxon>
    </lineage>
</organism>
<dbReference type="GO" id="GO:0004383">
    <property type="term" value="F:guanylate cyclase activity"/>
    <property type="evidence" value="ECO:0007669"/>
    <property type="project" value="TreeGrafter"/>
</dbReference>
<evidence type="ECO:0000256" key="4">
    <source>
        <dbReference type="ARBA" id="ARBA00022989"/>
    </source>
</evidence>
<dbReference type="PROSITE" id="PS00452">
    <property type="entry name" value="GUANYLATE_CYCLASE_1"/>
    <property type="match status" value="1"/>
</dbReference>
<feature type="region of interest" description="Disordered" evidence="8">
    <location>
        <begin position="1090"/>
        <end position="1222"/>
    </location>
</feature>
<evidence type="ECO:0000313" key="11">
    <source>
        <dbReference type="Proteomes" id="UP000075714"/>
    </source>
</evidence>
<dbReference type="Pfam" id="PF00211">
    <property type="entry name" value="Guanylate_cyc"/>
    <property type="match status" value="1"/>
</dbReference>
<dbReference type="Proteomes" id="UP000075714">
    <property type="component" value="Unassembled WGS sequence"/>
</dbReference>
<evidence type="ECO:0000256" key="3">
    <source>
        <dbReference type="ARBA" id="ARBA00022741"/>
    </source>
</evidence>
<comment type="caution">
    <text evidence="10">The sequence shown here is derived from an EMBL/GenBank/DDBJ whole genome shotgun (WGS) entry which is preliminary data.</text>
</comment>
<proteinExistence type="inferred from homology"/>
<feature type="region of interest" description="Disordered" evidence="8">
    <location>
        <begin position="936"/>
        <end position="959"/>
    </location>
</feature>
<feature type="compositionally biased region" description="Low complexity" evidence="8">
    <location>
        <begin position="848"/>
        <end position="874"/>
    </location>
</feature>
<dbReference type="Gene3D" id="3.30.70.1230">
    <property type="entry name" value="Nucleotide cyclase"/>
    <property type="match status" value="1"/>
</dbReference>
<feature type="compositionally biased region" description="Acidic residues" evidence="8">
    <location>
        <begin position="748"/>
        <end position="758"/>
    </location>
</feature>
<keyword evidence="2" id="KW-0812">Transmembrane</keyword>
<dbReference type="PANTHER" id="PTHR11920:SF335">
    <property type="entry name" value="GUANYLATE CYCLASE"/>
    <property type="match status" value="1"/>
</dbReference>
<keyword evidence="3" id="KW-0547">Nucleotide-binding</keyword>
<feature type="region of interest" description="Disordered" evidence="8">
    <location>
        <begin position="697"/>
        <end position="762"/>
    </location>
</feature>
<feature type="compositionally biased region" description="Polar residues" evidence="8">
    <location>
        <begin position="880"/>
        <end position="895"/>
    </location>
</feature>
<dbReference type="GO" id="GO:0004016">
    <property type="term" value="F:adenylate cyclase activity"/>
    <property type="evidence" value="ECO:0007669"/>
    <property type="project" value="TreeGrafter"/>
</dbReference>
<name>A0A150G1R0_GONPE</name>
<evidence type="ECO:0000313" key="10">
    <source>
        <dbReference type="EMBL" id="KXZ43787.1"/>
    </source>
</evidence>
<comment type="similarity">
    <text evidence="7">Belongs to the adenylyl cyclase class-4/guanylyl cyclase family.</text>
</comment>
<dbReference type="OrthoDB" id="556446at2759"/>
<dbReference type="GO" id="GO:0035556">
    <property type="term" value="P:intracellular signal transduction"/>
    <property type="evidence" value="ECO:0007669"/>
    <property type="project" value="InterPro"/>
</dbReference>